<gene>
    <name evidence="2" type="ORF">GCU85_06320</name>
</gene>
<evidence type="ECO:0000313" key="3">
    <source>
        <dbReference type="Proteomes" id="UP000471298"/>
    </source>
</evidence>
<dbReference type="InterPro" id="IPR016181">
    <property type="entry name" value="Acyl_CoA_acyltransferase"/>
</dbReference>
<dbReference type="InParanoid" id="A0A6N7EXM6"/>
<dbReference type="SUPFAM" id="SSF55729">
    <property type="entry name" value="Acyl-CoA N-acyltransferases (Nat)"/>
    <property type="match status" value="2"/>
</dbReference>
<dbReference type="PANTHER" id="PTHR41373">
    <property type="entry name" value="DUF2156 DOMAIN-CONTAINING PROTEIN"/>
    <property type="match status" value="1"/>
</dbReference>
<dbReference type="InterPro" id="IPR024320">
    <property type="entry name" value="LPG_synthase_C"/>
</dbReference>
<accession>A0A6N7EXM6</accession>
<name>A0A6N7EXM6_9GAMM</name>
<dbReference type="InterPro" id="IPR016732">
    <property type="entry name" value="UCP018688"/>
</dbReference>
<feature type="domain" description="Phosphatidylglycerol lysyltransferase C-terminal" evidence="1">
    <location>
        <begin position="28"/>
        <end position="324"/>
    </location>
</feature>
<sequence length="336" mass="38527">MSILKIGDVVLAPFALSTKPVMDYYLAQLDLDTSDYTFAANYLWLSNGSGFYAIIEDSFCFFLLSHGQLSMLLPPIGQPENAIAAMHRCFALMEENNDTHTVPRIEYVDEFLLANFVNDLEAGALVFDFLEDYIVERALVDYIYHAQELIDLPGAGFSNKRNEINRFKRVHSSHRLEMLVVDKHRQGILSLLNKWIADRMRCLPQDESERFLDGIYSERVAIKRMLNDYTFLNLIGLVILIDDEIKGFTVGEKINQHTASVIVEKTDFEVFGCAQFIFREFAKILANEYQVENINVGDDMGFDNLKKVKMSYKPSRLIAKYTIYKKSLPSAPTTYQ</sequence>
<protein>
    <submittedName>
        <fullName evidence="2">DUF2156 domain-containing protein</fullName>
    </submittedName>
</protein>
<evidence type="ECO:0000313" key="2">
    <source>
        <dbReference type="EMBL" id="MPV86345.1"/>
    </source>
</evidence>
<proteinExistence type="predicted"/>
<dbReference type="Gene3D" id="3.40.630.30">
    <property type="match status" value="1"/>
</dbReference>
<dbReference type="AlphaFoldDB" id="A0A6N7EXM6"/>
<dbReference type="RefSeq" id="WP_152810346.1">
    <property type="nucleotide sequence ID" value="NZ_WHNW01000006.1"/>
</dbReference>
<dbReference type="Pfam" id="PF09924">
    <property type="entry name" value="LPG_synthase_C"/>
    <property type="match status" value="1"/>
</dbReference>
<dbReference type="EMBL" id="WHNW01000006">
    <property type="protein sequence ID" value="MPV86345.1"/>
    <property type="molecule type" value="Genomic_DNA"/>
</dbReference>
<dbReference type="Proteomes" id="UP000471298">
    <property type="component" value="Unassembled WGS sequence"/>
</dbReference>
<keyword evidence="3" id="KW-1185">Reference proteome</keyword>
<reference evidence="2 3" key="1">
    <citation type="submission" date="2019-10" db="EMBL/GenBank/DDBJ databases">
        <title>Cardiobacteriales fam. a chemoheterotrophic member of the order Cardiobacteriales, and proposal of Cardiobacteriales fam. nov.</title>
        <authorList>
            <person name="Wang C."/>
        </authorList>
    </citation>
    <scope>NUCLEOTIDE SEQUENCE [LARGE SCALE GENOMIC DNA]</scope>
    <source>
        <strain evidence="2 3">ML27</strain>
    </source>
</reference>
<evidence type="ECO:0000259" key="1">
    <source>
        <dbReference type="Pfam" id="PF09924"/>
    </source>
</evidence>
<organism evidence="2 3">
    <name type="scientific">Ostreibacterium oceani</name>
    <dbReference type="NCBI Taxonomy" id="2654998"/>
    <lineage>
        <taxon>Bacteria</taxon>
        <taxon>Pseudomonadati</taxon>
        <taxon>Pseudomonadota</taxon>
        <taxon>Gammaproteobacteria</taxon>
        <taxon>Cardiobacteriales</taxon>
        <taxon>Ostreibacteriaceae</taxon>
        <taxon>Ostreibacterium</taxon>
    </lineage>
</organism>
<comment type="caution">
    <text evidence="2">The sequence shown here is derived from an EMBL/GenBank/DDBJ whole genome shotgun (WGS) entry which is preliminary data.</text>
</comment>
<dbReference type="PANTHER" id="PTHR41373:SF1">
    <property type="entry name" value="PHOSPHATIDYLGLYCEROL LYSYLTRANSFERASE C-TERMINAL DOMAIN-CONTAINING PROTEIN"/>
    <property type="match status" value="1"/>
</dbReference>
<dbReference type="PIRSF" id="PIRSF018688">
    <property type="entry name" value="UCP018688"/>
    <property type="match status" value="1"/>
</dbReference>